<evidence type="ECO:0000256" key="5">
    <source>
        <dbReference type="SAM" id="Phobius"/>
    </source>
</evidence>
<feature type="transmembrane region" description="Helical" evidence="5">
    <location>
        <begin position="37"/>
        <end position="60"/>
    </location>
</feature>
<dbReference type="Pfam" id="PF04116">
    <property type="entry name" value="FA_hydroxylase"/>
    <property type="match status" value="1"/>
</dbReference>
<keyword evidence="8" id="KW-1185">Reference proteome</keyword>
<dbReference type="EMBL" id="SRXW01000001">
    <property type="protein sequence ID" value="TGY89935.1"/>
    <property type="molecule type" value="Genomic_DNA"/>
</dbReference>
<gene>
    <name evidence="7" type="ORF">E5163_02000</name>
</gene>
<dbReference type="RefSeq" id="WP_135994432.1">
    <property type="nucleotide sequence ID" value="NZ_CP071057.1"/>
</dbReference>
<comment type="caution">
    <text evidence="7">The sequence shown here is derived from an EMBL/GenBank/DDBJ whole genome shotgun (WGS) entry which is preliminary data.</text>
</comment>
<dbReference type="InterPro" id="IPR050307">
    <property type="entry name" value="Sterol_Desaturase_Related"/>
</dbReference>
<name>A0A4S2H2W7_9PROT</name>
<keyword evidence="3 5" id="KW-1133">Transmembrane helix</keyword>
<feature type="domain" description="Fatty acid hydroxylase" evidence="6">
    <location>
        <begin position="80"/>
        <end position="209"/>
    </location>
</feature>
<feature type="transmembrane region" description="Helical" evidence="5">
    <location>
        <begin position="259"/>
        <end position="281"/>
    </location>
</feature>
<dbReference type="GO" id="GO:0008610">
    <property type="term" value="P:lipid biosynthetic process"/>
    <property type="evidence" value="ECO:0007669"/>
    <property type="project" value="InterPro"/>
</dbReference>
<dbReference type="AlphaFoldDB" id="A0A4S2H2W7"/>
<protein>
    <submittedName>
        <fullName evidence="7">Sterol desaturase family protein</fullName>
    </submittedName>
</protein>
<feature type="transmembrane region" description="Helical" evidence="5">
    <location>
        <begin position="6"/>
        <end position="25"/>
    </location>
</feature>
<dbReference type="GO" id="GO:0016020">
    <property type="term" value="C:membrane"/>
    <property type="evidence" value="ECO:0007669"/>
    <property type="project" value="UniProtKB-SubCell"/>
</dbReference>
<evidence type="ECO:0000313" key="7">
    <source>
        <dbReference type="EMBL" id="TGY89935.1"/>
    </source>
</evidence>
<dbReference type="InterPro" id="IPR006694">
    <property type="entry name" value="Fatty_acid_hydroxylase"/>
</dbReference>
<keyword evidence="2 5" id="KW-0812">Transmembrane</keyword>
<evidence type="ECO:0000256" key="4">
    <source>
        <dbReference type="ARBA" id="ARBA00023136"/>
    </source>
</evidence>
<dbReference type="OrthoDB" id="9770329at2"/>
<evidence type="ECO:0000256" key="2">
    <source>
        <dbReference type="ARBA" id="ARBA00022692"/>
    </source>
</evidence>
<evidence type="ECO:0000313" key="8">
    <source>
        <dbReference type="Proteomes" id="UP000308054"/>
    </source>
</evidence>
<dbReference type="Proteomes" id="UP000308054">
    <property type="component" value="Unassembled WGS sequence"/>
</dbReference>
<evidence type="ECO:0000256" key="1">
    <source>
        <dbReference type="ARBA" id="ARBA00004370"/>
    </source>
</evidence>
<keyword evidence="4 5" id="KW-0472">Membrane</keyword>
<dbReference type="GO" id="GO:0005506">
    <property type="term" value="F:iron ion binding"/>
    <property type="evidence" value="ECO:0007669"/>
    <property type="project" value="InterPro"/>
</dbReference>
<evidence type="ECO:0000256" key="3">
    <source>
        <dbReference type="ARBA" id="ARBA00022989"/>
    </source>
</evidence>
<accession>A0A4S2H2W7</accession>
<organism evidence="7 8">
    <name type="scientific">Marinicauda algicola</name>
    <dbReference type="NCBI Taxonomy" id="2029849"/>
    <lineage>
        <taxon>Bacteria</taxon>
        <taxon>Pseudomonadati</taxon>
        <taxon>Pseudomonadota</taxon>
        <taxon>Alphaproteobacteria</taxon>
        <taxon>Maricaulales</taxon>
        <taxon>Maricaulaceae</taxon>
        <taxon>Marinicauda</taxon>
    </lineage>
</organism>
<evidence type="ECO:0000259" key="6">
    <source>
        <dbReference type="Pfam" id="PF04116"/>
    </source>
</evidence>
<feature type="transmembrane region" description="Helical" evidence="5">
    <location>
        <begin position="119"/>
        <end position="142"/>
    </location>
</feature>
<sequence>MIFNWINALIVAGLLALMVLETLFPARELPKVKFWRVRALAMTALFFVLAGYSPLLWYGWIGHLQLFDLSGVPLWAQVPLGYLALQVIQAAWHRTLHASDTLWRLFHQMHHSQERLDTFGALYFHPFDAVGFTFVASFALVLVGVDPMAGGIIGVIGAWLAIFTHTNVKTPRWLGYFIARPESHALHHGRGIHAYNYAELPIVDMMFGTFRNPKTRVEATGFYDGASARIVDMLLFRDVSKPRDERPAQASPEAGHANVVAVIVQMVLAIGTILAIVAAFGSPA</sequence>
<proteinExistence type="predicted"/>
<reference evidence="7 8" key="1">
    <citation type="journal article" date="2017" name="Int. J. Syst. Evol. Microbiol.">
        <title>Marinicauda algicola sp. nov., isolated from a marine red alga Rhodosorus marinus.</title>
        <authorList>
            <person name="Jeong S.E."/>
            <person name="Jeon S.H."/>
            <person name="Chun B.H."/>
            <person name="Kim D.W."/>
            <person name="Jeon C.O."/>
        </authorList>
    </citation>
    <scope>NUCLEOTIDE SEQUENCE [LARGE SCALE GENOMIC DNA]</scope>
    <source>
        <strain evidence="7 8">JCM 31718</strain>
    </source>
</reference>
<comment type="subcellular location">
    <subcellularLocation>
        <location evidence="1">Membrane</location>
    </subcellularLocation>
</comment>
<dbReference type="GO" id="GO:0016491">
    <property type="term" value="F:oxidoreductase activity"/>
    <property type="evidence" value="ECO:0007669"/>
    <property type="project" value="InterPro"/>
</dbReference>
<dbReference type="PANTHER" id="PTHR11863">
    <property type="entry name" value="STEROL DESATURASE"/>
    <property type="match status" value="1"/>
</dbReference>